<dbReference type="InterPro" id="IPR028081">
    <property type="entry name" value="Leu-bd"/>
</dbReference>
<dbReference type="InterPro" id="IPR051010">
    <property type="entry name" value="BCAA_transport"/>
</dbReference>
<accession>A0A060DY53</accession>
<dbReference type="EMBL" id="CP007796">
    <property type="protein sequence ID" value="AIB15983.1"/>
    <property type="molecule type" value="Genomic_DNA"/>
</dbReference>
<organism evidence="6 7">
    <name type="scientific">Azospirillum argentinense</name>
    <dbReference type="NCBI Taxonomy" id="2970906"/>
    <lineage>
        <taxon>Bacteria</taxon>
        <taxon>Pseudomonadati</taxon>
        <taxon>Pseudomonadota</taxon>
        <taxon>Alphaproteobacteria</taxon>
        <taxon>Rhodospirillales</taxon>
        <taxon>Azospirillaceae</taxon>
        <taxon>Azospirillum</taxon>
    </lineage>
</organism>
<proteinExistence type="inferred from homology"/>
<sequence length="372" mass="38806">MKTLFGAAALSLALAAALQPAQAQEVVIGVPVASTGIFSFAAVPGRNGIETALEELNASGELGSLKLKLLIEDTASDKNQATTLVSRFAQYDKAAVILGPTSSVEAFAALPVAQEQGVPVVSTASADVTRVGDWIFKSNATPATIMQALGEQAAARLAPKTVAYVFNRDNDAYIAQKNGVKDLFEAKGIKTVAEETIVGSDTDFTALATKLAALDIDTLLISTTAETSANIIIQARQAGLSDKVRILGTPSMASQQFLKVGGSAVEGTIFVADYFLESNSPLNKTFVENYQRKFKIAPDVFAAIGYNQLKVAAAAIKAAGPTYDRAAIRAALLTVKDLPTVLGGGKLTINDNRTPTYGGFVLTVKGGAFTLL</sequence>
<geneLocation type="plasmid" evidence="6 7">
    <name>AbAZ39_p3</name>
</geneLocation>
<comment type="similarity">
    <text evidence="1">Belongs to the leucine-binding protein family.</text>
</comment>
<evidence type="ECO:0000256" key="3">
    <source>
        <dbReference type="ARBA" id="ARBA00022970"/>
    </source>
</evidence>
<dbReference type="PANTHER" id="PTHR30483:SF6">
    <property type="entry name" value="PERIPLASMIC BINDING PROTEIN OF ABC TRANSPORTER FOR NATURAL AMINO ACIDS"/>
    <property type="match status" value="1"/>
</dbReference>
<feature type="signal peptide" evidence="4">
    <location>
        <begin position="1"/>
        <end position="23"/>
    </location>
</feature>
<keyword evidence="2 4" id="KW-0732">Signal</keyword>
<keyword evidence="3" id="KW-0029">Amino-acid transport</keyword>
<feature type="domain" description="Leucine-binding protein" evidence="5">
    <location>
        <begin position="26"/>
        <end position="367"/>
    </location>
</feature>
<dbReference type="PANTHER" id="PTHR30483">
    <property type="entry name" value="LEUCINE-SPECIFIC-BINDING PROTEIN"/>
    <property type="match status" value="1"/>
</dbReference>
<evidence type="ECO:0000256" key="4">
    <source>
        <dbReference type="SAM" id="SignalP"/>
    </source>
</evidence>
<dbReference type="RefSeq" id="WP_040137659.1">
    <property type="nucleotide sequence ID" value="NZ_CP007796.1"/>
</dbReference>
<protein>
    <recommendedName>
        <fullName evidence="5">Leucine-binding protein domain-containing protein</fullName>
    </recommendedName>
</protein>
<evidence type="ECO:0000256" key="1">
    <source>
        <dbReference type="ARBA" id="ARBA00010062"/>
    </source>
</evidence>
<dbReference type="InterPro" id="IPR028082">
    <property type="entry name" value="Peripla_BP_I"/>
</dbReference>
<evidence type="ECO:0000259" key="5">
    <source>
        <dbReference type="Pfam" id="PF13458"/>
    </source>
</evidence>
<reference evidence="6 7" key="1">
    <citation type="journal article" date="2014" name="Genome Announc.">
        <title>Complete Genome Sequence of the Model Rhizosphere Strain Azospirillum brasilense Az39, Successfully Applied in Agriculture.</title>
        <authorList>
            <person name="Rivera D."/>
            <person name="Revale S."/>
            <person name="Molina R."/>
            <person name="Gualpa J."/>
            <person name="Puente M."/>
            <person name="Maroniche G."/>
            <person name="Paris G."/>
            <person name="Baker D."/>
            <person name="Clavijo B."/>
            <person name="McLay K."/>
            <person name="Spaepen S."/>
            <person name="Perticari A."/>
            <person name="Vazquez M."/>
            <person name="Wisniewski-Dye F."/>
            <person name="Watkins C."/>
            <person name="Martinez-Abarca F."/>
            <person name="Vanderleyden J."/>
            <person name="Cassan F."/>
        </authorList>
    </citation>
    <scope>NUCLEOTIDE SEQUENCE [LARGE SCALE GENOMIC DNA]</scope>
    <source>
        <strain evidence="6 7">Az39</strain>
        <plasmid evidence="6">AbAZ39_p3</plasmid>
    </source>
</reference>
<dbReference type="Pfam" id="PF13458">
    <property type="entry name" value="Peripla_BP_6"/>
    <property type="match status" value="1"/>
</dbReference>
<dbReference type="Gene3D" id="3.40.50.2300">
    <property type="match status" value="2"/>
</dbReference>
<feature type="chain" id="PRO_5001587119" description="Leucine-binding protein domain-containing protein" evidence="4">
    <location>
        <begin position="24"/>
        <end position="372"/>
    </location>
</feature>
<keyword evidence="6" id="KW-0614">Plasmid</keyword>
<evidence type="ECO:0000313" key="7">
    <source>
        <dbReference type="Proteomes" id="UP000027186"/>
    </source>
</evidence>
<evidence type="ECO:0000256" key="2">
    <source>
        <dbReference type="ARBA" id="ARBA00022729"/>
    </source>
</evidence>
<gene>
    <name evidence="6" type="ORF">ABAZ39_29450</name>
</gene>
<dbReference type="SUPFAM" id="SSF53822">
    <property type="entry name" value="Periplasmic binding protein-like I"/>
    <property type="match status" value="1"/>
</dbReference>
<dbReference type="Proteomes" id="UP000027186">
    <property type="component" value="Plasmid AbAZ39_p3"/>
</dbReference>
<dbReference type="AlphaFoldDB" id="A0A060DY53"/>
<evidence type="ECO:0000313" key="6">
    <source>
        <dbReference type="EMBL" id="AIB15983.1"/>
    </source>
</evidence>
<dbReference type="KEGG" id="abq:ABAZ39_29450"/>
<dbReference type="GO" id="GO:0006865">
    <property type="term" value="P:amino acid transport"/>
    <property type="evidence" value="ECO:0007669"/>
    <property type="project" value="UniProtKB-KW"/>
</dbReference>
<name>A0A060DY53_9PROT</name>
<keyword evidence="3" id="KW-0813">Transport</keyword>